<keyword evidence="3" id="KW-0285">Flavoprotein</keyword>
<comment type="cofactor">
    <cofactor evidence="1">
        <name>FAD</name>
        <dbReference type="ChEBI" id="CHEBI:57692"/>
    </cofactor>
</comment>
<evidence type="ECO:0000256" key="2">
    <source>
        <dbReference type="ARBA" id="ARBA00010139"/>
    </source>
</evidence>
<gene>
    <name evidence="6" type="ORF">P168DRAFT_328249</name>
</gene>
<keyword evidence="7" id="KW-1185">Reference proteome</keyword>
<protein>
    <submittedName>
        <fullName evidence="6">Cyclohexanone monooxygenase</fullName>
    </submittedName>
</protein>
<organism evidence="6 7">
    <name type="scientific">Aspergillus campestris (strain IBT 28561)</name>
    <dbReference type="NCBI Taxonomy" id="1392248"/>
    <lineage>
        <taxon>Eukaryota</taxon>
        <taxon>Fungi</taxon>
        <taxon>Dikarya</taxon>
        <taxon>Ascomycota</taxon>
        <taxon>Pezizomycotina</taxon>
        <taxon>Eurotiomycetes</taxon>
        <taxon>Eurotiomycetidae</taxon>
        <taxon>Eurotiales</taxon>
        <taxon>Aspergillaceae</taxon>
        <taxon>Aspergillus</taxon>
        <taxon>Aspergillus subgen. Circumdati</taxon>
    </lineage>
</organism>
<sequence>MNKYLTQSISHYQEYQFYHHLIISQPEHSHYDNQPTPNTPFHLLQQWHSQPRKLRIIHIGAGATGLCAAYKMERQLSDYELVCYEKNDEIGGTWLQNRYPGCACDVPAHIYTYTFEPNPKWKSYYAYSPDIHEYFMEFCEKYDLRKYIRFRHRVTAAVWCEERGQWEVTVERDGVVFTDWCDVLVNGSGLLNKWRWPDIEGLHSFKGPLLHSGEWDPTVEYTNKRVAVLGTGSSAIQIIPQVQKAASQVKCFMRGSTWISPPMPRVPVDIPETDGSSDTVHHDQDAAHPEVGQYYYTAKETQKLSSDPEYLLNYRKRIEFGINMGFAIFYKGMEPSRMAEEYMRAEMTRRLQGDPVLTKKLIPSWPVGCRRLTPGDGYLEALIKPNVDCIFAPIANITPKGLTTTDGTHHEVDLIICATGYDMAWTPHFTLLGRNGLDIKDAWSPTPKCYLGMVAPGFPNYFVMNGPRGNLANGTVLPCFETEIEYVIQAAKKMQSDRIKALDVREGVVDKLNEYIDAWQETSVFSGGCRSWYKDNTVDGKVLCWGGSSVHFLKTLKTPRWEHFDMQYMDDNPWAFLGNGRIKAECEGEFEGLTPYLRNSDTPWEIV</sequence>
<name>A0A2I1CZY2_ASPC2</name>
<proteinExistence type="inferred from homology"/>
<comment type="caution">
    <text evidence="6">The sequence shown here is derived from an EMBL/GenBank/DDBJ whole genome shotgun (WGS) entry which is preliminary data.</text>
</comment>
<dbReference type="GO" id="GO:0050660">
    <property type="term" value="F:flavin adenine dinucleotide binding"/>
    <property type="evidence" value="ECO:0007669"/>
    <property type="project" value="InterPro"/>
</dbReference>
<dbReference type="AlphaFoldDB" id="A0A2I1CZY2"/>
<dbReference type="GeneID" id="36548860"/>
<evidence type="ECO:0000256" key="1">
    <source>
        <dbReference type="ARBA" id="ARBA00001974"/>
    </source>
</evidence>
<dbReference type="Proteomes" id="UP000234254">
    <property type="component" value="Unassembled WGS sequence"/>
</dbReference>
<keyword evidence="4" id="KW-0274">FAD</keyword>
<dbReference type="VEuPathDB" id="FungiDB:P168DRAFT_328249"/>
<accession>A0A2I1CZY2</accession>
<comment type="similarity">
    <text evidence="2">Belongs to the FAD-binding monooxygenase family.</text>
</comment>
<dbReference type="GO" id="GO:0004499">
    <property type="term" value="F:N,N-dimethylaniline monooxygenase activity"/>
    <property type="evidence" value="ECO:0007669"/>
    <property type="project" value="InterPro"/>
</dbReference>
<evidence type="ECO:0000256" key="5">
    <source>
        <dbReference type="ARBA" id="ARBA00023002"/>
    </source>
</evidence>
<dbReference type="EMBL" id="MSFM01000008">
    <property type="protein sequence ID" value="PKY03184.1"/>
    <property type="molecule type" value="Genomic_DNA"/>
</dbReference>
<dbReference type="GO" id="GO:0050661">
    <property type="term" value="F:NADP binding"/>
    <property type="evidence" value="ECO:0007669"/>
    <property type="project" value="InterPro"/>
</dbReference>
<evidence type="ECO:0000313" key="6">
    <source>
        <dbReference type="EMBL" id="PKY03184.1"/>
    </source>
</evidence>
<dbReference type="InterPro" id="IPR051209">
    <property type="entry name" value="FAD-bind_Monooxygenase_sf"/>
</dbReference>
<dbReference type="Gene3D" id="3.50.50.60">
    <property type="entry name" value="FAD/NAD(P)-binding domain"/>
    <property type="match status" value="3"/>
</dbReference>
<dbReference type="Pfam" id="PF00743">
    <property type="entry name" value="FMO-like"/>
    <property type="match status" value="1"/>
</dbReference>
<dbReference type="RefSeq" id="XP_024691778.1">
    <property type="nucleotide sequence ID" value="XM_024841336.1"/>
</dbReference>
<reference evidence="6" key="1">
    <citation type="submission" date="2016-12" db="EMBL/GenBank/DDBJ databases">
        <title>The genomes of Aspergillus section Nigri reveals drivers in fungal speciation.</title>
        <authorList>
            <consortium name="DOE Joint Genome Institute"/>
            <person name="Vesth T.C."/>
            <person name="Nybo J."/>
            <person name="Theobald S."/>
            <person name="Brandl J."/>
            <person name="Frisvad J.C."/>
            <person name="Nielsen K.F."/>
            <person name="Lyhne E.K."/>
            <person name="Kogle M.E."/>
            <person name="Kuo A."/>
            <person name="Riley R."/>
            <person name="Clum A."/>
            <person name="Nolan M."/>
            <person name="Lipzen A."/>
            <person name="Salamov A."/>
            <person name="Henrissat B."/>
            <person name="Wiebenga A."/>
            <person name="De vries R.P."/>
            <person name="Grigoriev I.V."/>
            <person name="Mortensen U.H."/>
            <person name="Andersen M.R."/>
            <person name="Baker S.E."/>
        </authorList>
    </citation>
    <scope>NUCLEOTIDE SEQUENCE</scope>
    <source>
        <strain evidence="6">IBT 28561</strain>
    </source>
</reference>
<dbReference type="InterPro" id="IPR036188">
    <property type="entry name" value="FAD/NAD-bd_sf"/>
</dbReference>
<keyword evidence="6" id="KW-0503">Monooxygenase</keyword>
<dbReference type="OrthoDB" id="74360at2759"/>
<keyword evidence="5" id="KW-0560">Oxidoreductase</keyword>
<evidence type="ECO:0000313" key="7">
    <source>
        <dbReference type="Proteomes" id="UP000234254"/>
    </source>
</evidence>
<dbReference type="PANTHER" id="PTHR42877">
    <property type="entry name" value="L-ORNITHINE N(5)-MONOOXYGENASE-RELATED"/>
    <property type="match status" value="1"/>
</dbReference>
<evidence type="ECO:0000256" key="3">
    <source>
        <dbReference type="ARBA" id="ARBA00022630"/>
    </source>
</evidence>
<evidence type="ECO:0000256" key="4">
    <source>
        <dbReference type="ARBA" id="ARBA00022827"/>
    </source>
</evidence>
<dbReference type="PANTHER" id="PTHR42877:SF8">
    <property type="entry name" value="MONOOXYGENASE"/>
    <property type="match status" value="1"/>
</dbReference>
<dbReference type="SUPFAM" id="SSF51905">
    <property type="entry name" value="FAD/NAD(P)-binding domain"/>
    <property type="match status" value="1"/>
</dbReference>
<dbReference type="InterPro" id="IPR020946">
    <property type="entry name" value="Flavin_mOase-like"/>
</dbReference>